<evidence type="ECO:0000256" key="4">
    <source>
        <dbReference type="ARBA" id="ARBA00022692"/>
    </source>
</evidence>
<dbReference type="STRING" id="105785.A0A2J7R192"/>
<evidence type="ECO:0000256" key="2">
    <source>
        <dbReference type="ARBA" id="ARBA00009012"/>
    </source>
</evidence>
<evidence type="ECO:0000313" key="8">
    <source>
        <dbReference type="EMBL" id="PNF34594.1"/>
    </source>
</evidence>
<organism evidence="8 9">
    <name type="scientific">Cryptotermes secundus</name>
    <dbReference type="NCBI Taxonomy" id="105785"/>
    <lineage>
        <taxon>Eukaryota</taxon>
        <taxon>Metazoa</taxon>
        <taxon>Ecdysozoa</taxon>
        <taxon>Arthropoda</taxon>
        <taxon>Hexapoda</taxon>
        <taxon>Insecta</taxon>
        <taxon>Pterygota</taxon>
        <taxon>Neoptera</taxon>
        <taxon>Polyneoptera</taxon>
        <taxon>Dictyoptera</taxon>
        <taxon>Blattodea</taxon>
        <taxon>Blattoidea</taxon>
        <taxon>Termitoidae</taxon>
        <taxon>Kalotermitidae</taxon>
        <taxon>Cryptotermitinae</taxon>
        <taxon>Cryptotermes</taxon>
    </lineage>
</organism>
<dbReference type="Proteomes" id="UP000235965">
    <property type="component" value="Unassembled WGS sequence"/>
</dbReference>
<name>A0A2J7R192_9NEOP</name>
<dbReference type="Pfam" id="PF01940">
    <property type="entry name" value="DUF92"/>
    <property type="match status" value="1"/>
</dbReference>
<evidence type="ECO:0000256" key="6">
    <source>
        <dbReference type="ARBA" id="ARBA00023136"/>
    </source>
</evidence>
<accession>A0A2J7R192</accession>
<keyword evidence="4 7" id="KW-0812">Transmembrane</keyword>
<gene>
    <name evidence="8" type="primary">tmem19_2</name>
    <name evidence="8" type="ORF">B7P43_G05878</name>
</gene>
<evidence type="ECO:0000256" key="1">
    <source>
        <dbReference type="ARBA" id="ARBA00004141"/>
    </source>
</evidence>
<feature type="transmembrane region" description="Helical" evidence="7">
    <location>
        <begin position="92"/>
        <end position="116"/>
    </location>
</feature>
<comment type="subcellular location">
    <subcellularLocation>
        <location evidence="1">Membrane</location>
        <topology evidence="1">Multi-pass membrane protein</topology>
    </subcellularLocation>
</comment>
<sequence length="348" mass="37098">MANAAVQKTVKKAPKAAELLLVLICALSLPLSMIMWIGNLAFSFFTGGANAVHHEDGIVIPPTRWLVSIVTPFAVAAWGIRKKSLVISGAVLGFFIGFVLTLTSYSFLICLLTFFVTSSKVTKFRSEQKRKIEEGFKEGGQRTWIQVLSNGGMAAQLAFLYMLDSGCGERPANFVKDYRASWLSLGVLGALACSSGDTWASELGTVVSQTEPFLITSRQRVPKGTNGGVSIPGLLFSLLGGTVVGLSYYLSVLYFVDSTVLAASPPQWPLVFAGSLAGLVGSLVDSVLGATLQYSGIDERTGCIVEHAGKGIRHISGVQLLDNHSVNLISTVVLGLLTPRIANLLWPS</sequence>
<dbReference type="GO" id="GO:0016020">
    <property type="term" value="C:membrane"/>
    <property type="evidence" value="ECO:0007669"/>
    <property type="project" value="UniProtKB-SubCell"/>
</dbReference>
<dbReference type="FunCoup" id="A0A2J7R192">
    <property type="interactions" value="293"/>
</dbReference>
<feature type="transmembrane region" description="Helical" evidence="7">
    <location>
        <begin position="228"/>
        <end position="250"/>
    </location>
</feature>
<evidence type="ECO:0000256" key="7">
    <source>
        <dbReference type="SAM" id="Phobius"/>
    </source>
</evidence>
<dbReference type="PANTHER" id="PTHR13353:SF5">
    <property type="entry name" value="TRANSMEMBRANE PROTEIN 19"/>
    <property type="match status" value="1"/>
</dbReference>
<keyword evidence="6 7" id="KW-0472">Membrane</keyword>
<dbReference type="OrthoDB" id="30881at2759"/>
<protein>
    <recommendedName>
        <fullName evidence="3">Transmembrane protein 19</fullName>
    </recommendedName>
</protein>
<dbReference type="EMBL" id="NEVH01008208">
    <property type="protein sequence ID" value="PNF34593.1"/>
    <property type="molecule type" value="Genomic_DNA"/>
</dbReference>
<dbReference type="PANTHER" id="PTHR13353">
    <property type="entry name" value="TRANSMEMBRANE PROTEIN 19"/>
    <property type="match status" value="1"/>
</dbReference>
<evidence type="ECO:0000313" key="9">
    <source>
        <dbReference type="Proteomes" id="UP000235965"/>
    </source>
</evidence>
<proteinExistence type="inferred from homology"/>
<feature type="transmembrane region" description="Helical" evidence="7">
    <location>
        <begin position="20"/>
        <end position="42"/>
    </location>
</feature>
<dbReference type="EMBL" id="NEVH01008208">
    <property type="protein sequence ID" value="PNF34594.1"/>
    <property type="molecule type" value="Genomic_DNA"/>
</dbReference>
<dbReference type="InterPro" id="IPR002794">
    <property type="entry name" value="DUF92_TMEM19"/>
</dbReference>
<evidence type="ECO:0000256" key="3">
    <source>
        <dbReference type="ARBA" id="ARBA00014258"/>
    </source>
</evidence>
<comment type="similarity">
    <text evidence="2">Belongs to the TMEM19 family.</text>
</comment>
<dbReference type="InParanoid" id="A0A2J7R192"/>
<reference evidence="8 9" key="1">
    <citation type="submission" date="2017-12" db="EMBL/GenBank/DDBJ databases">
        <title>Hemimetabolous genomes reveal molecular basis of termite eusociality.</title>
        <authorList>
            <person name="Harrison M.C."/>
            <person name="Jongepier E."/>
            <person name="Robertson H.M."/>
            <person name="Arning N."/>
            <person name="Bitard-Feildel T."/>
            <person name="Chao H."/>
            <person name="Childers C.P."/>
            <person name="Dinh H."/>
            <person name="Doddapaneni H."/>
            <person name="Dugan S."/>
            <person name="Gowin J."/>
            <person name="Greiner C."/>
            <person name="Han Y."/>
            <person name="Hu H."/>
            <person name="Hughes D.S.T."/>
            <person name="Huylmans A.-K."/>
            <person name="Kemena C."/>
            <person name="Kremer L.P.M."/>
            <person name="Lee S.L."/>
            <person name="Lopez-Ezquerra A."/>
            <person name="Mallet L."/>
            <person name="Monroy-Kuhn J.M."/>
            <person name="Moser A."/>
            <person name="Murali S.C."/>
            <person name="Muzny D.M."/>
            <person name="Otani S."/>
            <person name="Piulachs M.-D."/>
            <person name="Poelchau M."/>
            <person name="Qu J."/>
            <person name="Schaub F."/>
            <person name="Wada-Katsumata A."/>
            <person name="Worley K.C."/>
            <person name="Xie Q."/>
            <person name="Ylla G."/>
            <person name="Poulsen M."/>
            <person name="Gibbs R.A."/>
            <person name="Schal C."/>
            <person name="Richards S."/>
            <person name="Belles X."/>
            <person name="Korb J."/>
            <person name="Bornberg-Bauer E."/>
        </authorList>
    </citation>
    <scope>NUCLEOTIDE SEQUENCE [LARGE SCALE GENOMIC DNA]</scope>
    <source>
        <tissue evidence="8">Whole body</tissue>
    </source>
</reference>
<evidence type="ECO:0000256" key="5">
    <source>
        <dbReference type="ARBA" id="ARBA00022989"/>
    </source>
</evidence>
<feature type="transmembrane region" description="Helical" evidence="7">
    <location>
        <begin position="270"/>
        <end position="292"/>
    </location>
</feature>
<dbReference type="EMBL" id="NEVH01008208">
    <property type="protein sequence ID" value="PNF34592.1"/>
    <property type="molecule type" value="Genomic_DNA"/>
</dbReference>
<keyword evidence="9" id="KW-1185">Reference proteome</keyword>
<keyword evidence="5 7" id="KW-1133">Transmembrane helix</keyword>
<comment type="caution">
    <text evidence="8">The sequence shown here is derived from an EMBL/GenBank/DDBJ whole genome shotgun (WGS) entry which is preliminary data.</text>
</comment>
<dbReference type="AlphaFoldDB" id="A0A2J7R192"/>